<dbReference type="EMBL" id="JAWIIV010000001">
    <property type="protein sequence ID" value="MEC4717738.1"/>
    <property type="molecule type" value="Genomic_DNA"/>
</dbReference>
<reference evidence="1 2" key="1">
    <citation type="submission" date="2023-10" db="EMBL/GenBank/DDBJ databases">
        <title>Noviherbaspirillum sp. CPCC 100848 genome assembly.</title>
        <authorList>
            <person name="Li X.Y."/>
            <person name="Fang X.M."/>
        </authorList>
    </citation>
    <scope>NUCLEOTIDE SEQUENCE [LARGE SCALE GENOMIC DNA]</scope>
    <source>
        <strain evidence="1 2">CPCC 100848</strain>
    </source>
</reference>
<evidence type="ECO:0000313" key="1">
    <source>
        <dbReference type="EMBL" id="MEC4717738.1"/>
    </source>
</evidence>
<keyword evidence="2" id="KW-1185">Reference proteome</keyword>
<organism evidence="1 2">
    <name type="scientific">Noviherbaspirillum album</name>
    <dbReference type="NCBI Taxonomy" id="3080276"/>
    <lineage>
        <taxon>Bacteria</taxon>
        <taxon>Pseudomonadati</taxon>
        <taxon>Pseudomonadota</taxon>
        <taxon>Betaproteobacteria</taxon>
        <taxon>Burkholderiales</taxon>
        <taxon>Oxalobacteraceae</taxon>
        <taxon>Noviherbaspirillum</taxon>
    </lineage>
</organism>
<name>A0ABU6J2Q8_9BURK</name>
<evidence type="ECO:0000313" key="2">
    <source>
        <dbReference type="Proteomes" id="UP001352263"/>
    </source>
</evidence>
<sequence>MSAEFLVNFKNIENYTINLLNIDNKIRSFPTFKKEIGRDEYWLKNNSAIGLSKDDWEFDVRIFLKADKVLLEISIHPDKIGQDIIDFIHFLESIDEITITDDDGEPAKLIS</sequence>
<dbReference type="RefSeq" id="WP_326504488.1">
    <property type="nucleotide sequence ID" value="NZ_JAWIIV010000001.1"/>
</dbReference>
<comment type="caution">
    <text evidence="1">The sequence shown here is derived from an EMBL/GenBank/DDBJ whole genome shotgun (WGS) entry which is preliminary data.</text>
</comment>
<protein>
    <submittedName>
        <fullName evidence="1">Uncharacterized protein</fullName>
    </submittedName>
</protein>
<proteinExistence type="predicted"/>
<accession>A0ABU6J2Q8</accession>
<gene>
    <name evidence="1" type="ORF">RY831_01120</name>
</gene>
<dbReference type="Proteomes" id="UP001352263">
    <property type="component" value="Unassembled WGS sequence"/>
</dbReference>